<dbReference type="PANTHER" id="PTHR23172">
    <property type="entry name" value="AUXILIN/CYCLIN G-ASSOCIATED KINASE-RELATED"/>
    <property type="match status" value="1"/>
</dbReference>
<dbReference type="GO" id="GO:0031982">
    <property type="term" value="C:vesicle"/>
    <property type="evidence" value="ECO:0007669"/>
    <property type="project" value="TreeGrafter"/>
</dbReference>
<feature type="region of interest" description="Disordered" evidence="2">
    <location>
        <begin position="464"/>
        <end position="517"/>
    </location>
</feature>
<evidence type="ECO:0000256" key="1">
    <source>
        <dbReference type="SAM" id="Coils"/>
    </source>
</evidence>
<feature type="region of interest" description="Disordered" evidence="2">
    <location>
        <begin position="1313"/>
        <end position="1352"/>
    </location>
</feature>
<feature type="compositionally biased region" description="Basic and acidic residues" evidence="2">
    <location>
        <begin position="484"/>
        <end position="499"/>
    </location>
</feature>
<feature type="coiled-coil region" evidence="1">
    <location>
        <begin position="1546"/>
        <end position="1612"/>
    </location>
</feature>
<dbReference type="GO" id="GO:0072583">
    <property type="term" value="P:clathrin-dependent endocytosis"/>
    <property type="evidence" value="ECO:0007669"/>
    <property type="project" value="TreeGrafter"/>
</dbReference>
<feature type="compositionally biased region" description="Basic and acidic residues" evidence="2">
    <location>
        <begin position="378"/>
        <end position="424"/>
    </location>
</feature>
<comment type="caution">
    <text evidence="3">The sequence shown here is derived from an EMBL/GenBank/DDBJ whole genome shotgun (WGS) entry which is preliminary data.</text>
</comment>
<evidence type="ECO:0000313" key="3">
    <source>
        <dbReference type="EMBL" id="KJK60728.1"/>
    </source>
</evidence>
<dbReference type="GO" id="GO:0030276">
    <property type="term" value="F:clathrin binding"/>
    <property type="evidence" value="ECO:0007669"/>
    <property type="project" value="TreeGrafter"/>
</dbReference>
<dbReference type="GO" id="GO:0072318">
    <property type="term" value="P:clathrin coat disassembly"/>
    <property type="evidence" value="ECO:0007669"/>
    <property type="project" value="TreeGrafter"/>
</dbReference>
<dbReference type="STRING" id="1403190.A0A0F0I422"/>
<feature type="region of interest" description="Disordered" evidence="2">
    <location>
        <begin position="660"/>
        <end position="701"/>
    </location>
</feature>
<dbReference type="EMBL" id="JZEE01000731">
    <property type="protein sequence ID" value="KJK60728.1"/>
    <property type="molecule type" value="Genomic_DNA"/>
</dbReference>
<keyword evidence="1" id="KW-0175">Coiled coil</keyword>
<feature type="compositionally biased region" description="Acidic residues" evidence="2">
    <location>
        <begin position="684"/>
        <end position="696"/>
    </location>
</feature>
<sequence>MARDQEIISLSSFGKDLLASGLFTSLDAPNFADRNVKGPPRRNLEIAPDETFPPQPASPATWIGLSTLSAVTSAYADSPESPEQLIVGGAEVQNVSLVMEDEHGNYNDLKVMPVPVSGAKSSGGSLLVAPVGESKQIAAQPMLLLPAKADSDLSFSDDSKALPLAELEKAMKESKGKVGVAAADSYVLSGDIENFFGVEGVTGKLYCFRSDEEEGNKDEEEKPIDEKVKLQDMESPLGIFFPEIENKTIKSLPLKNLEFTFSNTKKETLLPDGLRLQGDLELTDGLQWVSDGLKNVFGSNKATELPSKIRVSALLAKERDWTKKPKIEGIVLQAFLHEMKLPAWDFLEFQTVGIELSARKEAAKKDIEDDPEEEQKEDTDKTKEEEEDGKSKEIVARKDKPSNAPTTKDDATEEKRKKEEEGSKEEKKWKVGFGLFGKVNITKVPKSAVPLEARYWIRMGDWKEEKKDEEEEDEEDEVEDDDKDKELEKPDSGEGKETAEAGGENENEDAEEAKPTERGKQYEVLIAVGEWKDFCAISNLDMKEAQLHAFFKPGEFRKSCTLSVTGSLEFAQGCLDKKDDEEEEEEEKPKNATLTIEGVLSRQDYHFDAKVGNLKLDSILKMYAQITGAEPSKEAKEHDLVFEELHLNISRKLKSKEKAIEDKKDVKEKGEEEKEEEKEVEKEEEKDEEKEEEGEEPSTCLELSGKVSFNDCKSVHGLIKIDTISGLTIQGGVEDYKIKDADVTIKEASIDIFIGAKPKQSKDTSKKTKPKLEADTKDGKEAGEGKVEVFNRESKFAIKGRVDFSGITVTVAFMTERKETNAKSKESSEREWVLYGIYEGTLHLGKMCDIMEGPMADLELKNVALIAASGESKTIEALNTLKYPVRKGISLCATIPPLPELNNFAKQDVDGLVLVATIQKQKLELDIQLPRAFDVTITDSVKLCEIGIGIEISKTPSLMVMGTLNIVMDVDQDPLLLEGMVKAGLLSSSASMYGHLFPPFQAPTVLIFTSSATKSPWVNPLNVSKHVTIADFRVEIEITYATVMELGPSKLGLAGDIEVGDLTAGAAMQISHHPGEQVISANISEVDLVKIIRVAGQVAEIQVLQDIRGGEDTFVFTDANMYFSTGGTIAGREYPQGISAGGKLTAFGKTAQFDLTIGKAGLDFQAYIDNFSLGPLVVSSASGDPRAKMVVLMTKDKQVIQVDGMVTCFGIGFATLVDIQIGTETPSFDARIAVAFTDAFIISLQATVKDFKELKDLATKDLYFQAQIQGDLFDMICESIKSLLRTLEKLGTEGIESLQNLIGAQIAEKQAEMDQEKKKLDEARQEVDARRQVRQRDMKNEKDKRDKAKAEIERLRDDVTRAKQNKAQAENELKEKVEKLKLEKESLIQRKRKEYNDKLEKAKQDEANNKRELERLRQRQKDQYGTDFLKKVHLAQGAYYEKKKMVSDAWATVVWLQREYDNHSFPADVYWGARLVAAKGVLEAAKVAADIYYKAAQALDDVANSDAFQSIVTAIEDAEQAVESAANGIDKLLSGGGFDGFIRSFVDTENARIKAAIQALEAMQNENNEYQKAIREAQDILDQNAPDLENQIAQADEKIKSLEEDAMLADLERKYNYQLEVHNKVHNTIQQMQAGLETLKENWQKGMHALEDVVNEIQKKINAIFHIERIVVGIHTHALIDDKPLVFKFYGTVANRHFEIEAQWAPGNDLSRLYKGVTNEILKLGV</sequence>
<feature type="region of interest" description="Disordered" evidence="2">
    <location>
        <begin position="362"/>
        <end position="424"/>
    </location>
</feature>
<evidence type="ECO:0000256" key="2">
    <source>
        <dbReference type="SAM" id="MobiDB-lite"/>
    </source>
</evidence>
<feature type="compositionally biased region" description="Acidic residues" evidence="2">
    <location>
        <begin position="467"/>
        <end position="483"/>
    </location>
</feature>
<accession>A0A0F0I422</accession>
<gene>
    <name evidence="3" type="ORF">P875_00053041</name>
</gene>
<feature type="compositionally biased region" description="Basic and acidic residues" evidence="2">
    <location>
        <begin position="660"/>
        <end position="683"/>
    </location>
</feature>
<dbReference type="PANTHER" id="PTHR23172:SF87">
    <property type="entry name" value="CHAPERONE DNAJ-DOMAIN SUPERFAMILY PROTEIN"/>
    <property type="match status" value="1"/>
</dbReference>
<dbReference type="Proteomes" id="UP000033540">
    <property type="component" value="Unassembled WGS sequence"/>
</dbReference>
<name>A0A0F0I422_ASPPU</name>
<proteinExistence type="predicted"/>
<feature type="compositionally biased region" description="Basic and acidic residues" evidence="2">
    <location>
        <begin position="760"/>
        <end position="781"/>
    </location>
</feature>
<organism evidence="3 4">
    <name type="scientific">Aspergillus parasiticus (strain ATCC 56775 / NRRL 5862 / SRRC 143 / SU-1)</name>
    <dbReference type="NCBI Taxonomy" id="1403190"/>
    <lineage>
        <taxon>Eukaryota</taxon>
        <taxon>Fungi</taxon>
        <taxon>Dikarya</taxon>
        <taxon>Ascomycota</taxon>
        <taxon>Pezizomycotina</taxon>
        <taxon>Eurotiomycetes</taxon>
        <taxon>Eurotiomycetidae</taxon>
        <taxon>Eurotiales</taxon>
        <taxon>Aspergillaceae</taxon>
        <taxon>Aspergillus</taxon>
        <taxon>Aspergillus subgen. Circumdati</taxon>
    </lineage>
</organism>
<evidence type="ECO:0000313" key="4">
    <source>
        <dbReference type="Proteomes" id="UP000033540"/>
    </source>
</evidence>
<dbReference type="GO" id="GO:0005737">
    <property type="term" value="C:cytoplasm"/>
    <property type="evidence" value="ECO:0007669"/>
    <property type="project" value="TreeGrafter"/>
</dbReference>
<feature type="region of interest" description="Disordered" evidence="2">
    <location>
        <begin position="34"/>
        <end position="58"/>
    </location>
</feature>
<reference evidence="3 4" key="1">
    <citation type="submission" date="2015-02" db="EMBL/GenBank/DDBJ databases">
        <title>Draft genome sequence of Aspergillus parasiticus SU-1.</title>
        <authorList>
            <person name="Yu J."/>
            <person name="Fedorova N."/>
            <person name="Yin Y."/>
            <person name="Losada L."/>
            <person name="Zafar N."/>
            <person name="Taujale R."/>
            <person name="Ehrlich K.C."/>
            <person name="Bhatnagar D."/>
            <person name="Cleveland T.E."/>
            <person name="Bennett J.W."/>
            <person name="Nierman W.C."/>
        </authorList>
    </citation>
    <scope>NUCLEOTIDE SEQUENCE [LARGE SCALE GENOMIC DNA]</scope>
    <source>
        <strain evidence="4">ATCC 56775 / NRRL 5862 / SRRC 143 / SU-1</strain>
    </source>
</reference>
<feature type="region of interest" description="Disordered" evidence="2">
    <location>
        <begin position="759"/>
        <end position="781"/>
    </location>
</feature>
<protein>
    <submittedName>
        <fullName evidence="3">Smc</fullName>
    </submittedName>
</protein>
<feature type="compositionally biased region" description="Acidic residues" evidence="2">
    <location>
        <begin position="368"/>
        <end position="377"/>
    </location>
</feature>
<dbReference type="OrthoDB" id="3219467at2759"/>